<name>B7FTR2_PHATC</name>
<sequence>MDFSYTTANAESVDDPSETVMATHEDDDEETEDGEIVESLEDVEIGDPKAQPRREETSTPDEHEESDEDSRSVPGDNHDGAVSGTRTEPHASTDGSPTPKSDEPKDAEDEGEELHEQAKMESAYSTRGRTADRDPDPLERLARDALGELAREKEPSASHSSFLSDSLTEEERRTRTRYLPEVEGLHALRKHEVKGDLSLARTLQPVPGKKSKRTEDAMDEDGGLSPMEDSTDANRRVVTIAGHALPIPSPAFVAPLTEATVPSARVVGSVTAFNPPQPPESVSAKYKHRMLRWENHPSEIQVDLTKYRKTVQKARSELHKAMAERERVETVQDHLRRHFFQHIDCLNAEWRQLQGEFHEIQQECVDAADLLTSRTRSRGAGKSSHVMRDVLQVLRSRGAELQTKSLNLHSIPTSSEPALRGMGGVGLRSFLTWDRSTVIAPAPAAAAWLLAGDAVETPCGPGTVQAVYPPGDALEKGGDADKNPDSQPSEGLTGPRVAVQLPFGIGYFPLDAVMTKENPAAYDDARLAQRWKGLMETATAVGSVLDLESMATTTNDGTKKEESVDGMDESGSNVESKDDMEESTVARRIPFGAGMLPIGTARGHDLYKRKLADLENDLDKPLYEGEGVLGFKGNKNVPTATREAEDLRQERIDLEAKLHHLKNKVYRQRNIRILNERTYAGAQERSTRVKSLITEMRMDLMSLRSRLDDEVRELGITGDQAEAILTSFYRSLDSQHSGEASPPKRQRRAQDDLDDDEEMASAQAGSTDVASDSGLIKV</sequence>
<protein>
    <submittedName>
        <fullName evidence="3">Uncharacterized protein</fullName>
    </submittedName>
</protein>
<feature type="compositionally biased region" description="Basic and acidic residues" evidence="2">
    <location>
        <begin position="129"/>
        <end position="156"/>
    </location>
</feature>
<feature type="region of interest" description="Disordered" evidence="2">
    <location>
        <begin position="200"/>
        <end position="231"/>
    </location>
</feature>
<organism evidence="3 4">
    <name type="scientific">Phaeodactylum tricornutum (strain CCAP 1055/1)</name>
    <dbReference type="NCBI Taxonomy" id="556484"/>
    <lineage>
        <taxon>Eukaryota</taxon>
        <taxon>Sar</taxon>
        <taxon>Stramenopiles</taxon>
        <taxon>Ochrophyta</taxon>
        <taxon>Bacillariophyta</taxon>
        <taxon>Bacillariophyceae</taxon>
        <taxon>Bacillariophycidae</taxon>
        <taxon>Naviculales</taxon>
        <taxon>Phaeodactylaceae</taxon>
        <taxon>Phaeodactylum</taxon>
    </lineage>
</organism>
<feature type="compositionally biased region" description="Polar residues" evidence="2">
    <location>
        <begin position="1"/>
        <end position="10"/>
    </location>
</feature>
<feature type="region of interest" description="Disordered" evidence="2">
    <location>
        <begin position="463"/>
        <end position="494"/>
    </location>
</feature>
<dbReference type="InParanoid" id="B7FTR2"/>
<dbReference type="Proteomes" id="UP000000759">
    <property type="component" value="Chromosome 4"/>
</dbReference>
<dbReference type="RefSeq" id="XP_002178194.1">
    <property type="nucleotide sequence ID" value="XM_002178158.1"/>
</dbReference>
<dbReference type="KEGG" id="pti:PHATRDRAFT_44332"/>
<feature type="compositionally biased region" description="Acidic residues" evidence="2">
    <location>
        <begin position="25"/>
        <end position="45"/>
    </location>
</feature>
<dbReference type="PaxDb" id="2850-Phatr44332"/>
<evidence type="ECO:0000313" key="3">
    <source>
        <dbReference type="EMBL" id="EEC49859.1"/>
    </source>
</evidence>
<reference evidence="4" key="2">
    <citation type="submission" date="2008-08" db="EMBL/GenBank/DDBJ databases">
        <authorList>
            <consortium name="Diatom Consortium"/>
            <person name="Grigoriev I."/>
            <person name="Grimwood J."/>
            <person name="Kuo A."/>
            <person name="Otillar R.P."/>
            <person name="Salamov A."/>
            <person name="Detter J.C."/>
            <person name="Lindquist E."/>
            <person name="Shapiro H."/>
            <person name="Lucas S."/>
            <person name="Glavina del Rio T."/>
            <person name="Pitluck S."/>
            <person name="Rokhsar D."/>
            <person name="Bowler C."/>
        </authorList>
    </citation>
    <scope>GENOME REANNOTATION</scope>
    <source>
        <strain evidence="4">CCAP 1055/1</strain>
    </source>
</reference>
<evidence type="ECO:0000256" key="1">
    <source>
        <dbReference type="SAM" id="Coils"/>
    </source>
</evidence>
<feature type="coiled-coil region" evidence="1">
    <location>
        <begin position="304"/>
        <end position="363"/>
    </location>
</feature>
<feature type="region of interest" description="Disordered" evidence="2">
    <location>
        <begin position="733"/>
        <end position="778"/>
    </location>
</feature>
<evidence type="ECO:0000256" key="2">
    <source>
        <dbReference type="SAM" id="MobiDB-lite"/>
    </source>
</evidence>
<proteinExistence type="predicted"/>
<keyword evidence="1" id="KW-0175">Coiled coil</keyword>
<dbReference type="OrthoDB" id="47180at2759"/>
<gene>
    <name evidence="3" type="ORF">PHATRDRAFT_44332</name>
</gene>
<keyword evidence="4" id="KW-1185">Reference proteome</keyword>
<feature type="region of interest" description="Disordered" evidence="2">
    <location>
        <begin position="1"/>
        <end position="174"/>
    </location>
</feature>
<dbReference type="EMBL" id="CM000607">
    <property type="protein sequence ID" value="EEC49859.1"/>
    <property type="molecule type" value="Genomic_DNA"/>
</dbReference>
<accession>B7FTR2</accession>
<dbReference type="eggNOG" id="ENOG502SNSX">
    <property type="taxonomic scope" value="Eukaryota"/>
</dbReference>
<feature type="compositionally biased region" description="Low complexity" evidence="2">
    <location>
        <begin position="157"/>
        <end position="166"/>
    </location>
</feature>
<dbReference type="AlphaFoldDB" id="B7FTR2"/>
<feature type="coiled-coil region" evidence="1">
    <location>
        <begin position="637"/>
        <end position="664"/>
    </location>
</feature>
<dbReference type="GeneID" id="7197984"/>
<feature type="region of interest" description="Disordered" evidence="2">
    <location>
        <begin position="552"/>
        <end position="583"/>
    </location>
</feature>
<evidence type="ECO:0000313" key="4">
    <source>
        <dbReference type="Proteomes" id="UP000000759"/>
    </source>
</evidence>
<reference evidence="3 4" key="1">
    <citation type="journal article" date="2008" name="Nature">
        <title>The Phaeodactylum genome reveals the evolutionary history of diatom genomes.</title>
        <authorList>
            <person name="Bowler C."/>
            <person name="Allen A.E."/>
            <person name="Badger J.H."/>
            <person name="Grimwood J."/>
            <person name="Jabbari K."/>
            <person name="Kuo A."/>
            <person name="Maheswari U."/>
            <person name="Martens C."/>
            <person name="Maumus F."/>
            <person name="Otillar R.P."/>
            <person name="Rayko E."/>
            <person name="Salamov A."/>
            <person name="Vandepoele K."/>
            <person name="Beszteri B."/>
            <person name="Gruber A."/>
            <person name="Heijde M."/>
            <person name="Katinka M."/>
            <person name="Mock T."/>
            <person name="Valentin K."/>
            <person name="Verret F."/>
            <person name="Berges J.A."/>
            <person name="Brownlee C."/>
            <person name="Cadoret J.P."/>
            <person name="Chiovitti A."/>
            <person name="Choi C.J."/>
            <person name="Coesel S."/>
            <person name="De Martino A."/>
            <person name="Detter J.C."/>
            <person name="Durkin C."/>
            <person name="Falciatore A."/>
            <person name="Fournet J."/>
            <person name="Haruta M."/>
            <person name="Huysman M.J."/>
            <person name="Jenkins B.D."/>
            <person name="Jiroutova K."/>
            <person name="Jorgensen R.E."/>
            <person name="Joubert Y."/>
            <person name="Kaplan A."/>
            <person name="Kroger N."/>
            <person name="Kroth P.G."/>
            <person name="La Roche J."/>
            <person name="Lindquist E."/>
            <person name="Lommer M."/>
            <person name="Martin-Jezequel V."/>
            <person name="Lopez P.J."/>
            <person name="Lucas S."/>
            <person name="Mangogna M."/>
            <person name="McGinnis K."/>
            <person name="Medlin L.K."/>
            <person name="Montsant A."/>
            <person name="Oudot-Le Secq M.P."/>
            <person name="Napoli C."/>
            <person name="Obornik M."/>
            <person name="Parker M.S."/>
            <person name="Petit J.L."/>
            <person name="Porcel B.M."/>
            <person name="Poulsen N."/>
            <person name="Robison M."/>
            <person name="Rychlewski L."/>
            <person name="Rynearson T.A."/>
            <person name="Schmutz J."/>
            <person name="Shapiro H."/>
            <person name="Siaut M."/>
            <person name="Stanley M."/>
            <person name="Sussman M.R."/>
            <person name="Taylor A.R."/>
            <person name="Vardi A."/>
            <person name="von Dassow P."/>
            <person name="Vyverman W."/>
            <person name="Willis A."/>
            <person name="Wyrwicz L.S."/>
            <person name="Rokhsar D.S."/>
            <person name="Weissenbach J."/>
            <person name="Armbrust E.V."/>
            <person name="Green B.R."/>
            <person name="Van de Peer Y."/>
            <person name="Grigoriev I.V."/>
        </authorList>
    </citation>
    <scope>NUCLEOTIDE SEQUENCE [LARGE SCALE GENOMIC DNA]</scope>
    <source>
        <strain evidence="3 4">CCAP 1055/1</strain>
    </source>
</reference>
<feature type="compositionally biased region" description="Basic and acidic residues" evidence="2">
    <location>
        <begin position="473"/>
        <end position="484"/>
    </location>
</feature>
<feature type="compositionally biased region" description="Basic and acidic residues" evidence="2">
    <location>
        <begin position="46"/>
        <end position="61"/>
    </location>
</feature>
<dbReference type="HOGENOM" id="CLU_360003_0_0_1"/>